<comment type="caution">
    <text evidence="1">The sequence shown here is derived from an EMBL/GenBank/DDBJ whole genome shotgun (WGS) entry which is preliminary data.</text>
</comment>
<organism evidence="1 2">
    <name type="scientific">Periconia digitata</name>
    <dbReference type="NCBI Taxonomy" id="1303443"/>
    <lineage>
        <taxon>Eukaryota</taxon>
        <taxon>Fungi</taxon>
        <taxon>Dikarya</taxon>
        <taxon>Ascomycota</taxon>
        <taxon>Pezizomycotina</taxon>
        <taxon>Dothideomycetes</taxon>
        <taxon>Pleosporomycetidae</taxon>
        <taxon>Pleosporales</taxon>
        <taxon>Massarineae</taxon>
        <taxon>Periconiaceae</taxon>
        <taxon>Periconia</taxon>
    </lineage>
</organism>
<protein>
    <submittedName>
        <fullName evidence="1">Uncharacterized protein</fullName>
    </submittedName>
</protein>
<name>A0A9W4UJS6_9PLEO</name>
<dbReference type="AlphaFoldDB" id="A0A9W4UJS6"/>
<dbReference type="Proteomes" id="UP001152607">
    <property type="component" value="Unassembled WGS sequence"/>
</dbReference>
<accession>A0A9W4UJS6</accession>
<evidence type="ECO:0000313" key="1">
    <source>
        <dbReference type="EMBL" id="CAI6336614.1"/>
    </source>
</evidence>
<keyword evidence="2" id="KW-1185">Reference proteome</keyword>
<evidence type="ECO:0000313" key="2">
    <source>
        <dbReference type="Proteomes" id="UP001152607"/>
    </source>
</evidence>
<proteinExistence type="predicted"/>
<sequence length="63" mass="6953">MNLTLYISLTMSHAPQSLIVAFSRCQARSYISPSNFEAPMQHANCAVFTCETTVTIIALYVVP</sequence>
<gene>
    <name evidence="1" type="ORF">PDIGIT_LOCUS9718</name>
</gene>
<reference evidence="1" key="1">
    <citation type="submission" date="2023-01" db="EMBL/GenBank/DDBJ databases">
        <authorList>
            <person name="Van Ghelder C."/>
            <person name="Rancurel C."/>
        </authorList>
    </citation>
    <scope>NUCLEOTIDE SEQUENCE</scope>
    <source>
        <strain evidence="1">CNCM I-4278</strain>
    </source>
</reference>
<dbReference type="EMBL" id="CAOQHR010000006">
    <property type="protein sequence ID" value="CAI6336614.1"/>
    <property type="molecule type" value="Genomic_DNA"/>
</dbReference>